<keyword evidence="2" id="KW-0489">Methyltransferase</keyword>
<evidence type="ECO:0000313" key="3">
    <source>
        <dbReference type="Proteomes" id="UP000311469"/>
    </source>
</evidence>
<dbReference type="CDD" id="cd02440">
    <property type="entry name" value="AdoMet_MTases"/>
    <property type="match status" value="1"/>
</dbReference>
<keyword evidence="2" id="KW-0808">Transferase</keyword>
<dbReference type="EMBL" id="CP041016">
    <property type="protein sequence ID" value="QDC38057.1"/>
    <property type="molecule type" value="Genomic_DNA"/>
</dbReference>
<dbReference type="RefSeq" id="WP_140042498.1">
    <property type="nucleotide sequence ID" value="NZ_CP041016.1"/>
</dbReference>
<proteinExistence type="predicted"/>
<accession>A0A5B8CIZ4</accession>
<dbReference type="Gene3D" id="3.40.50.150">
    <property type="entry name" value="Vaccinia Virus protein VP39"/>
    <property type="match status" value="1"/>
</dbReference>
<feature type="domain" description="Methyltransferase type 11" evidence="1">
    <location>
        <begin position="51"/>
        <end position="133"/>
    </location>
</feature>
<organism evidence="2 3">
    <name type="scientific">Sphingobium fuliginis ATCC 27551</name>
    <dbReference type="NCBI Taxonomy" id="1208342"/>
    <lineage>
        <taxon>Bacteria</taxon>
        <taxon>Pseudomonadati</taxon>
        <taxon>Pseudomonadota</taxon>
        <taxon>Alphaproteobacteria</taxon>
        <taxon>Sphingomonadales</taxon>
        <taxon>Sphingomonadaceae</taxon>
        <taxon>Sphingobium</taxon>
    </lineage>
</organism>
<dbReference type="AlphaFoldDB" id="A0A5B8CIZ4"/>
<dbReference type="InterPro" id="IPR013216">
    <property type="entry name" value="Methyltransf_11"/>
</dbReference>
<dbReference type="KEGG" id="sufl:FIL70_13295"/>
<dbReference type="SUPFAM" id="SSF53335">
    <property type="entry name" value="S-adenosyl-L-methionine-dependent methyltransferases"/>
    <property type="match status" value="1"/>
</dbReference>
<name>A0A5B8CIZ4_SPHSA</name>
<gene>
    <name evidence="2" type="ORF">FIL70_13295</name>
</gene>
<dbReference type="Proteomes" id="UP000311469">
    <property type="component" value="Chromosome cSF1"/>
</dbReference>
<reference evidence="2 3" key="1">
    <citation type="submission" date="2019-06" db="EMBL/GenBank/DDBJ databases">
        <title>Genome organization and adaptive potential of archetypical organophosphate degarding Sphingobium fuliginis ATCC 27551.</title>
        <authorList>
            <person name="Sarwar A."/>
            <person name="Parthasarathy S."/>
            <person name="Singh C."/>
            <person name="Siddavattam D."/>
        </authorList>
    </citation>
    <scope>NUCLEOTIDE SEQUENCE [LARGE SCALE GENOMIC DNA]</scope>
    <source>
        <strain evidence="2 3">ATCC 27551</strain>
    </source>
</reference>
<evidence type="ECO:0000259" key="1">
    <source>
        <dbReference type="Pfam" id="PF08241"/>
    </source>
</evidence>
<dbReference type="InterPro" id="IPR029063">
    <property type="entry name" value="SAM-dependent_MTases_sf"/>
</dbReference>
<dbReference type="GO" id="GO:0008757">
    <property type="term" value="F:S-adenosylmethionine-dependent methyltransferase activity"/>
    <property type="evidence" value="ECO:0007669"/>
    <property type="project" value="InterPro"/>
</dbReference>
<evidence type="ECO:0000313" key="2">
    <source>
        <dbReference type="EMBL" id="QDC38057.1"/>
    </source>
</evidence>
<protein>
    <submittedName>
        <fullName evidence="2">Methyltransferase domain-containing protein</fullName>
    </submittedName>
</protein>
<dbReference type="GO" id="GO:0032259">
    <property type="term" value="P:methylation"/>
    <property type="evidence" value="ECO:0007669"/>
    <property type="project" value="UniProtKB-KW"/>
</dbReference>
<dbReference type="Pfam" id="PF08241">
    <property type="entry name" value="Methyltransf_11"/>
    <property type="match status" value="1"/>
</dbReference>
<sequence length="220" mass="24775">MTSSMHALDPLDLQTILSRHLPIYRTKVPFYQAHMLDSIRELWVGPHQHVLDVGGGTGVIAEAIAELFPVARVQTIDMVDRFCKTLSIEKTQYDGRTFPFPDKSFDAATLNNVLHHVPVNERAALLSEIRRVVAGPLYIKDHSSLGRVDDLRLKMLDAIGNIPFGGMIDAQYLSPEQWYDLAGESGWHIGRTATQRRYRKGPLAALFPNRLEIAMRFDPA</sequence>